<dbReference type="EMBL" id="CP067140">
    <property type="protein sequence ID" value="WCR04805.1"/>
    <property type="molecule type" value="Genomic_DNA"/>
</dbReference>
<sequence>MVETPARIEPCGIEENIPVALGDLMLTIQSEAQEIGRLLHPDSAAELRAMMRVMNAYYSNLIEGHNTRPADIEAALAGRIEEIENRPLAEEAAAHVRVQEWIDMEARADRLQVPFSVDFLREIHRRFYMEMPEEFRFVEHAGRREPVVPGQFRLEGQEVAVGRHLPPSASRIDDFMRHFETRYWGLTRGRIGRLLSIPAAHHRLNYIHPFLDGNGRVSRLMTHAMIQKAEIGGHGLWSISRGLARGLHEPGEYMQRMDGADQPRRGDLDGRGNLSLATLQQFTAWFLSIMLDQIRFTNAMLDLRDLRSRYSALLDDLMPGQVRSKILVEHVLRYGEISRGDVPGIVGVKERAARNDISELLKSGFLKSSGHRGMLRIGFPLAYRERLFPNLFTHVEITPPPPPEIPVL</sequence>
<dbReference type="SUPFAM" id="SSF140931">
    <property type="entry name" value="Fic-like"/>
    <property type="match status" value="1"/>
</dbReference>
<dbReference type="AlphaFoldDB" id="A0AA46A7F3"/>
<evidence type="ECO:0000313" key="7">
    <source>
        <dbReference type="Proteomes" id="UP001215549"/>
    </source>
</evidence>
<evidence type="ECO:0000313" key="6">
    <source>
        <dbReference type="Proteomes" id="UP000186216"/>
    </source>
</evidence>
<evidence type="ECO:0000313" key="4">
    <source>
        <dbReference type="EMBL" id="SIT12816.1"/>
    </source>
</evidence>
<dbReference type="GO" id="GO:0005524">
    <property type="term" value="F:ATP binding"/>
    <property type="evidence" value="ECO:0007669"/>
    <property type="project" value="UniProtKB-KW"/>
</dbReference>
<feature type="binding site" evidence="2">
    <location>
        <begin position="161"/>
        <end position="164"/>
    </location>
    <ligand>
        <name>ATP</name>
        <dbReference type="ChEBI" id="CHEBI:30616"/>
    </ligand>
</feature>
<evidence type="ECO:0000256" key="1">
    <source>
        <dbReference type="PIRSR" id="PIRSR640198-1"/>
    </source>
</evidence>
<dbReference type="Gene3D" id="1.10.3290.10">
    <property type="entry name" value="Fido-like domain"/>
    <property type="match status" value="1"/>
</dbReference>
<gene>
    <name evidence="5" type="ORF">JHX88_08880</name>
    <name evidence="4" type="ORF">SAMN05421772_12214</name>
</gene>
<evidence type="ECO:0000256" key="2">
    <source>
        <dbReference type="PIRSR" id="PIRSR640198-2"/>
    </source>
</evidence>
<dbReference type="RefSeq" id="WP_076528379.1">
    <property type="nucleotide sequence ID" value="NZ_CP067140.1"/>
</dbReference>
<evidence type="ECO:0000259" key="3">
    <source>
        <dbReference type="PROSITE" id="PS51459"/>
    </source>
</evidence>
<dbReference type="PANTHER" id="PTHR13504:SF38">
    <property type="entry name" value="FIDO DOMAIN-CONTAINING PROTEIN"/>
    <property type="match status" value="1"/>
</dbReference>
<keyword evidence="2" id="KW-0067">ATP-binding</keyword>
<dbReference type="EMBL" id="FTOU01000022">
    <property type="protein sequence ID" value="SIT12816.1"/>
    <property type="molecule type" value="Genomic_DNA"/>
</dbReference>
<name>A0AA46A7F3_9RHOB</name>
<keyword evidence="7" id="KW-1185">Reference proteome</keyword>
<reference evidence="4 6" key="1">
    <citation type="submission" date="2017-01" db="EMBL/GenBank/DDBJ databases">
        <authorList>
            <person name="Varghese N."/>
            <person name="Submissions S."/>
        </authorList>
    </citation>
    <scope>NUCLEOTIDE SEQUENCE [LARGE SCALE GENOMIC DNA]</scope>
    <source>
        <strain evidence="4 6">DSM 18447</strain>
    </source>
</reference>
<evidence type="ECO:0000313" key="5">
    <source>
        <dbReference type="EMBL" id="WCR04805.1"/>
    </source>
</evidence>
<accession>A0AA46A7F3</accession>
<dbReference type="InterPro" id="IPR040198">
    <property type="entry name" value="Fido_containing"/>
</dbReference>
<organism evidence="4 6">
    <name type="scientific">Paracoccus saliphilus</name>
    <dbReference type="NCBI Taxonomy" id="405559"/>
    <lineage>
        <taxon>Bacteria</taxon>
        <taxon>Pseudomonadati</taxon>
        <taxon>Pseudomonadota</taxon>
        <taxon>Alphaproteobacteria</taxon>
        <taxon>Rhodobacterales</taxon>
        <taxon>Paracoccaceae</taxon>
        <taxon>Paracoccus</taxon>
    </lineage>
</organism>
<dbReference type="InterPro" id="IPR036597">
    <property type="entry name" value="Fido-like_dom_sf"/>
</dbReference>
<protein>
    <submittedName>
        <fullName evidence="4">Fic family protein</fullName>
    </submittedName>
</protein>
<dbReference type="Proteomes" id="UP001215549">
    <property type="component" value="Chromosome"/>
</dbReference>
<feature type="domain" description="Fido" evidence="3">
    <location>
        <begin position="115"/>
        <end position="288"/>
    </location>
</feature>
<dbReference type="Pfam" id="PF02661">
    <property type="entry name" value="Fic"/>
    <property type="match status" value="1"/>
</dbReference>
<dbReference type="PANTHER" id="PTHR13504">
    <property type="entry name" value="FIDO DOMAIN-CONTAINING PROTEIN DDB_G0283145"/>
    <property type="match status" value="1"/>
</dbReference>
<proteinExistence type="predicted"/>
<feature type="binding site" evidence="2">
    <location>
        <begin position="212"/>
        <end position="219"/>
    </location>
    <ligand>
        <name>ATP</name>
        <dbReference type="ChEBI" id="CHEBI:30616"/>
    </ligand>
</feature>
<dbReference type="PROSITE" id="PS51459">
    <property type="entry name" value="FIDO"/>
    <property type="match status" value="1"/>
</dbReference>
<keyword evidence="2" id="KW-0547">Nucleotide-binding</keyword>
<dbReference type="InterPro" id="IPR003812">
    <property type="entry name" value="Fido"/>
</dbReference>
<dbReference type="Proteomes" id="UP000186216">
    <property type="component" value="Unassembled WGS sequence"/>
</dbReference>
<feature type="active site" evidence="1">
    <location>
        <position position="208"/>
    </location>
</feature>
<reference evidence="5 7" key="2">
    <citation type="submission" date="2021-01" db="EMBL/GenBank/DDBJ databases">
        <title>Biogeographic distribution of Paracoccus.</title>
        <authorList>
            <person name="Hollensteiner J."/>
            <person name="Leineberger J."/>
            <person name="Brinkhoff T."/>
            <person name="Daniel R."/>
        </authorList>
    </citation>
    <scope>NUCLEOTIDE SEQUENCE [LARGE SCALE GENOMIC DNA]</scope>
    <source>
        <strain evidence="5 7">DSM 18447</strain>
    </source>
</reference>